<keyword evidence="3" id="KW-1185">Reference proteome</keyword>
<protein>
    <submittedName>
        <fullName evidence="2">MarR family transcriptional regulator</fullName>
    </submittedName>
</protein>
<dbReference type="InterPro" id="IPR039422">
    <property type="entry name" value="MarR/SlyA-like"/>
</dbReference>
<dbReference type="InterPro" id="IPR036388">
    <property type="entry name" value="WH-like_DNA-bd_sf"/>
</dbReference>
<comment type="caution">
    <text evidence="2">The sequence shown here is derived from an EMBL/GenBank/DDBJ whole genome shotgun (WGS) entry which is preliminary data.</text>
</comment>
<dbReference type="PANTHER" id="PTHR33164">
    <property type="entry name" value="TRANSCRIPTIONAL REGULATOR, MARR FAMILY"/>
    <property type="match status" value="1"/>
</dbReference>
<evidence type="ECO:0000313" key="3">
    <source>
        <dbReference type="Proteomes" id="UP001183388"/>
    </source>
</evidence>
<dbReference type="Proteomes" id="UP001183388">
    <property type="component" value="Unassembled WGS sequence"/>
</dbReference>
<proteinExistence type="predicted"/>
<dbReference type="EMBL" id="JAVREN010000012">
    <property type="protein sequence ID" value="MDT0307493.1"/>
    <property type="molecule type" value="Genomic_DNA"/>
</dbReference>
<dbReference type="InterPro" id="IPR036390">
    <property type="entry name" value="WH_DNA-bd_sf"/>
</dbReference>
<gene>
    <name evidence="2" type="ORF">RM780_11025</name>
</gene>
<feature type="domain" description="HTH marR-type" evidence="1">
    <location>
        <begin position="8"/>
        <end position="147"/>
    </location>
</feature>
<organism evidence="2 3">
    <name type="scientific">Streptomyces boetiae</name>
    <dbReference type="NCBI Taxonomy" id="3075541"/>
    <lineage>
        <taxon>Bacteria</taxon>
        <taxon>Bacillati</taxon>
        <taxon>Actinomycetota</taxon>
        <taxon>Actinomycetes</taxon>
        <taxon>Kitasatosporales</taxon>
        <taxon>Streptomycetaceae</taxon>
        <taxon>Streptomyces</taxon>
    </lineage>
</organism>
<reference evidence="3" key="1">
    <citation type="submission" date="2023-07" db="EMBL/GenBank/DDBJ databases">
        <title>30 novel species of actinomycetes from the DSMZ collection.</title>
        <authorList>
            <person name="Nouioui I."/>
        </authorList>
    </citation>
    <scope>NUCLEOTIDE SEQUENCE [LARGE SCALE GENOMIC DNA]</scope>
    <source>
        <strain evidence="3">DSM 44917</strain>
    </source>
</reference>
<accession>A0ABU2L8F3</accession>
<sequence length="150" mass="16323">MTAAADLPAELSRVVWTLHRTLRQTVRPPEGEHVRPPAQVELLHLVHDRPGISVREAARALRMQPNNVSALVTLLVRDGFLERAPDPADRRAVQLRPTAKMRAGGEQVDSALHLGVAAALADLPAESRARIAAALPDLRRLAERLARDAG</sequence>
<dbReference type="PANTHER" id="PTHR33164:SF103">
    <property type="entry name" value="REGULATORY PROTEIN MARR"/>
    <property type="match status" value="1"/>
</dbReference>
<evidence type="ECO:0000259" key="1">
    <source>
        <dbReference type="PROSITE" id="PS50995"/>
    </source>
</evidence>
<dbReference type="SUPFAM" id="SSF46785">
    <property type="entry name" value="Winged helix' DNA-binding domain"/>
    <property type="match status" value="1"/>
</dbReference>
<dbReference type="RefSeq" id="WP_311630441.1">
    <property type="nucleotide sequence ID" value="NZ_JAVREN010000012.1"/>
</dbReference>
<dbReference type="PROSITE" id="PS50995">
    <property type="entry name" value="HTH_MARR_2"/>
    <property type="match status" value="1"/>
</dbReference>
<dbReference type="SMART" id="SM00347">
    <property type="entry name" value="HTH_MARR"/>
    <property type="match status" value="1"/>
</dbReference>
<name>A0ABU2L8F3_9ACTN</name>
<dbReference type="Pfam" id="PF12802">
    <property type="entry name" value="MarR_2"/>
    <property type="match status" value="1"/>
</dbReference>
<evidence type="ECO:0000313" key="2">
    <source>
        <dbReference type="EMBL" id="MDT0307493.1"/>
    </source>
</evidence>
<dbReference type="Gene3D" id="1.10.10.10">
    <property type="entry name" value="Winged helix-like DNA-binding domain superfamily/Winged helix DNA-binding domain"/>
    <property type="match status" value="1"/>
</dbReference>
<dbReference type="InterPro" id="IPR000835">
    <property type="entry name" value="HTH_MarR-typ"/>
</dbReference>